<protein>
    <submittedName>
        <fullName evidence="1">Uncharacterized protein</fullName>
    </submittedName>
</protein>
<dbReference type="Proteomes" id="UP000277580">
    <property type="component" value="Unassembled WGS sequence"/>
</dbReference>
<reference evidence="1 2" key="1">
    <citation type="journal article" date="2018" name="Nat. Ecol. Evol.">
        <title>Pezizomycetes genomes reveal the molecular basis of ectomycorrhizal truffle lifestyle.</title>
        <authorList>
            <person name="Murat C."/>
            <person name="Payen T."/>
            <person name="Noel B."/>
            <person name="Kuo A."/>
            <person name="Morin E."/>
            <person name="Chen J."/>
            <person name="Kohler A."/>
            <person name="Krizsan K."/>
            <person name="Balestrini R."/>
            <person name="Da Silva C."/>
            <person name="Montanini B."/>
            <person name="Hainaut M."/>
            <person name="Levati E."/>
            <person name="Barry K.W."/>
            <person name="Belfiori B."/>
            <person name="Cichocki N."/>
            <person name="Clum A."/>
            <person name="Dockter R.B."/>
            <person name="Fauchery L."/>
            <person name="Guy J."/>
            <person name="Iotti M."/>
            <person name="Le Tacon F."/>
            <person name="Lindquist E.A."/>
            <person name="Lipzen A."/>
            <person name="Malagnac F."/>
            <person name="Mello A."/>
            <person name="Molinier V."/>
            <person name="Miyauchi S."/>
            <person name="Poulain J."/>
            <person name="Riccioni C."/>
            <person name="Rubini A."/>
            <person name="Sitrit Y."/>
            <person name="Splivallo R."/>
            <person name="Traeger S."/>
            <person name="Wang M."/>
            <person name="Zifcakova L."/>
            <person name="Wipf D."/>
            <person name="Zambonelli A."/>
            <person name="Paolocci F."/>
            <person name="Nowrousian M."/>
            <person name="Ottonello S."/>
            <person name="Baldrian P."/>
            <person name="Spatafora J.W."/>
            <person name="Henrissat B."/>
            <person name="Nagy L.G."/>
            <person name="Aury J.M."/>
            <person name="Wincker P."/>
            <person name="Grigoriev I.V."/>
            <person name="Bonfante P."/>
            <person name="Martin F.M."/>
        </authorList>
    </citation>
    <scope>NUCLEOTIDE SEQUENCE [LARGE SCALE GENOMIC DNA]</scope>
    <source>
        <strain evidence="1 2">CCBAS932</strain>
    </source>
</reference>
<name>A0A3N4L5I8_9PEZI</name>
<proteinExistence type="predicted"/>
<gene>
    <name evidence="1" type="ORF">P167DRAFT_569950</name>
</gene>
<keyword evidence="2" id="KW-1185">Reference proteome</keyword>
<sequence>MHFPLSTALLSLSPSPSPRATPVPLDTTPIIHGLHIRAPQTTCAPNSGTDNTGCGNSGTGNSGTGNSGICLSGTGESGVGDCSNAAEAVATSVYVLQTATTIYLVSTVTVEGNSVVTTVQSVFAAGATATQTIVVDDGRYNRPGCAYWRTQGYICSAAGRGVEVSRLAAAVVGVVGLAVML</sequence>
<evidence type="ECO:0000313" key="1">
    <source>
        <dbReference type="EMBL" id="RPB16762.1"/>
    </source>
</evidence>
<evidence type="ECO:0000313" key="2">
    <source>
        <dbReference type="Proteomes" id="UP000277580"/>
    </source>
</evidence>
<accession>A0A3N4L5I8</accession>
<organism evidence="1 2">
    <name type="scientific">Morchella conica CCBAS932</name>
    <dbReference type="NCBI Taxonomy" id="1392247"/>
    <lineage>
        <taxon>Eukaryota</taxon>
        <taxon>Fungi</taxon>
        <taxon>Dikarya</taxon>
        <taxon>Ascomycota</taxon>
        <taxon>Pezizomycotina</taxon>
        <taxon>Pezizomycetes</taxon>
        <taxon>Pezizales</taxon>
        <taxon>Morchellaceae</taxon>
        <taxon>Morchella</taxon>
    </lineage>
</organism>
<dbReference type="InParanoid" id="A0A3N4L5I8"/>
<dbReference type="OrthoDB" id="5397366at2759"/>
<dbReference type="AlphaFoldDB" id="A0A3N4L5I8"/>
<dbReference type="EMBL" id="ML119107">
    <property type="protein sequence ID" value="RPB16762.1"/>
    <property type="molecule type" value="Genomic_DNA"/>
</dbReference>